<keyword evidence="3 6" id="KW-0812">Transmembrane</keyword>
<dbReference type="AlphaFoldDB" id="A0A0D7ADZ4"/>
<keyword evidence="5 6" id="KW-0472">Membrane</keyword>
<dbReference type="GO" id="GO:0005886">
    <property type="term" value="C:plasma membrane"/>
    <property type="evidence" value="ECO:0007669"/>
    <property type="project" value="UniProtKB-SubCell"/>
</dbReference>
<keyword evidence="4 6" id="KW-1133">Transmembrane helix</keyword>
<comment type="function">
    <text evidence="6">Probably involved in transport through the plasma membrane.</text>
</comment>
<proteinExistence type="inferred from homology"/>
<name>A0A0D7ADZ4_9AGAR</name>
<evidence type="ECO:0000256" key="5">
    <source>
        <dbReference type="ARBA" id="ARBA00023136"/>
    </source>
</evidence>
<evidence type="ECO:0000256" key="4">
    <source>
        <dbReference type="ARBA" id="ARBA00022989"/>
    </source>
</evidence>
<dbReference type="InterPro" id="IPR007603">
    <property type="entry name" value="Choline_transptr-like"/>
</dbReference>
<evidence type="ECO:0000256" key="6">
    <source>
        <dbReference type="RuleBase" id="RU368066"/>
    </source>
</evidence>
<comment type="caution">
    <text evidence="6">Lacks conserved residue(s) required for the propagation of feature annotation.</text>
</comment>
<dbReference type="GO" id="GO:0022857">
    <property type="term" value="F:transmembrane transporter activity"/>
    <property type="evidence" value="ECO:0007669"/>
    <property type="project" value="UniProtKB-UniRule"/>
</dbReference>
<dbReference type="Pfam" id="PF04515">
    <property type="entry name" value="Choline_transpo"/>
    <property type="match status" value="1"/>
</dbReference>
<comment type="similarity">
    <text evidence="2 6">Belongs to the CTL (choline transporter-like) family.</text>
</comment>
<feature type="transmembrane region" description="Helical" evidence="6">
    <location>
        <begin position="17"/>
        <end position="38"/>
    </location>
</feature>
<evidence type="ECO:0000256" key="2">
    <source>
        <dbReference type="ARBA" id="ARBA00007168"/>
    </source>
</evidence>
<dbReference type="OrthoDB" id="44736at2759"/>
<accession>A0A0D7ADZ4</accession>
<keyword evidence="8" id="KW-1185">Reference proteome</keyword>
<protein>
    <recommendedName>
        <fullName evidence="6">Protein PNS1</fullName>
    </recommendedName>
</protein>
<evidence type="ECO:0000313" key="7">
    <source>
        <dbReference type="EMBL" id="KIY48930.1"/>
    </source>
</evidence>
<reference evidence="7 8" key="1">
    <citation type="journal article" date="2015" name="Fungal Genet. Biol.">
        <title>Evolution of novel wood decay mechanisms in Agaricales revealed by the genome sequences of Fistulina hepatica and Cylindrobasidium torrendii.</title>
        <authorList>
            <person name="Floudas D."/>
            <person name="Held B.W."/>
            <person name="Riley R."/>
            <person name="Nagy L.G."/>
            <person name="Koehler G."/>
            <person name="Ransdell A.S."/>
            <person name="Younus H."/>
            <person name="Chow J."/>
            <person name="Chiniquy J."/>
            <person name="Lipzen A."/>
            <person name="Tritt A."/>
            <person name="Sun H."/>
            <person name="Haridas S."/>
            <person name="LaButti K."/>
            <person name="Ohm R.A."/>
            <person name="Kues U."/>
            <person name="Blanchette R.A."/>
            <person name="Grigoriev I.V."/>
            <person name="Minto R.E."/>
            <person name="Hibbett D.S."/>
        </authorList>
    </citation>
    <scope>NUCLEOTIDE SEQUENCE [LARGE SCALE GENOMIC DNA]</scope>
    <source>
        <strain evidence="7 8">ATCC 64428</strain>
    </source>
</reference>
<evidence type="ECO:0000256" key="1">
    <source>
        <dbReference type="ARBA" id="ARBA00004141"/>
    </source>
</evidence>
<dbReference type="EMBL" id="KN881789">
    <property type="protein sequence ID" value="KIY48930.1"/>
    <property type="molecule type" value="Genomic_DNA"/>
</dbReference>
<sequence length="107" mass="11470">MSSYQVPGIDALIDDSLVGLTMTMGAYLVGLLSSLPAYNSDRQYMAPMLLFAFRIDIQCSLMLGSSIEAGVPTIFVGWGEDPQVLANCAPQLFSKIASMYPQVVTGV</sequence>
<evidence type="ECO:0000313" key="8">
    <source>
        <dbReference type="Proteomes" id="UP000054144"/>
    </source>
</evidence>
<organism evidence="7 8">
    <name type="scientific">Fistulina hepatica ATCC 64428</name>
    <dbReference type="NCBI Taxonomy" id="1128425"/>
    <lineage>
        <taxon>Eukaryota</taxon>
        <taxon>Fungi</taxon>
        <taxon>Dikarya</taxon>
        <taxon>Basidiomycota</taxon>
        <taxon>Agaricomycotina</taxon>
        <taxon>Agaricomycetes</taxon>
        <taxon>Agaricomycetidae</taxon>
        <taxon>Agaricales</taxon>
        <taxon>Fistulinaceae</taxon>
        <taxon>Fistulina</taxon>
    </lineage>
</organism>
<evidence type="ECO:0000256" key="3">
    <source>
        <dbReference type="ARBA" id="ARBA00022692"/>
    </source>
</evidence>
<dbReference type="Proteomes" id="UP000054144">
    <property type="component" value="Unassembled WGS sequence"/>
</dbReference>
<gene>
    <name evidence="7" type="ORF">FISHEDRAFT_73145</name>
</gene>
<comment type="subcellular location">
    <subcellularLocation>
        <location evidence="6">Cell membrane</location>
        <topology evidence="6">Multi-pass membrane protein</topology>
    </subcellularLocation>
    <subcellularLocation>
        <location evidence="1">Membrane</location>
        <topology evidence="1">Multi-pass membrane protein</topology>
    </subcellularLocation>
</comment>